<reference evidence="2" key="1">
    <citation type="submission" date="2023-03" db="EMBL/GenBank/DDBJ databases">
        <title>Emydomyces testavorans Genome Sequence.</title>
        <authorList>
            <person name="Hoyer L."/>
        </authorList>
    </citation>
    <scope>NUCLEOTIDE SEQUENCE</scope>
    <source>
        <strain evidence="2">16-2883</strain>
    </source>
</reference>
<sequence>MQLKLSVLALGAIAGAFGAAVPAESPKAPTSVASSINPSTGGTGTLALTHLYFCKNVQFGNPCVNEEFQTGECRARARIVRFQ</sequence>
<evidence type="ECO:0000313" key="2">
    <source>
        <dbReference type="EMBL" id="WEW60299.1"/>
    </source>
</evidence>
<dbReference type="AlphaFoldDB" id="A0AAF0IMY4"/>
<keyword evidence="3" id="KW-1185">Reference proteome</keyword>
<protein>
    <submittedName>
        <fullName evidence="2">Uncharacterized protein</fullName>
    </submittedName>
</protein>
<feature type="signal peptide" evidence="1">
    <location>
        <begin position="1"/>
        <end position="18"/>
    </location>
</feature>
<evidence type="ECO:0000256" key="1">
    <source>
        <dbReference type="SAM" id="SignalP"/>
    </source>
</evidence>
<gene>
    <name evidence="2" type="ORF">PRK78_005784</name>
</gene>
<accession>A0AAF0IMY4</accession>
<feature type="chain" id="PRO_5042061896" evidence="1">
    <location>
        <begin position="19"/>
        <end position="83"/>
    </location>
</feature>
<dbReference type="EMBL" id="CP120630">
    <property type="protein sequence ID" value="WEW60299.1"/>
    <property type="molecule type" value="Genomic_DNA"/>
</dbReference>
<dbReference type="Proteomes" id="UP001219355">
    <property type="component" value="Chromosome 4"/>
</dbReference>
<organism evidence="2 3">
    <name type="scientific">Emydomyces testavorans</name>
    <dbReference type="NCBI Taxonomy" id="2070801"/>
    <lineage>
        <taxon>Eukaryota</taxon>
        <taxon>Fungi</taxon>
        <taxon>Dikarya</taxon>
        <taxon>Ascomycota</taxon>
        <taxon>Pezizomycotina</taxon>
        <taxon>Eurotiomycetes</taxon>
        <taxon>Eurotiomycetidae</taxon>
        <taxon>Onygenales</taxon>
        <taxon>Nannizziopsiaceae</taxon>
        <taxon>Emydomyces</taxon>
    </lineage>
</organism>
<name>A0AAF0IMY4_9EURO</name>
<proteinExistence type="predicted"/>
<evidence type="ECO:0000313" key="3">
    <source>
        <dbReference type="Proteomes" id="UP001219355"/>
    </source>
</evidence>
<keyword evidence="1" id="KW-0732">Signal</keyword>